<evidence type="ECO:0000256" key="2">
    <source>
        <dbReference type="ARBA" id="ARBA00007935"/>
    </source>
</evidence>
<feature type="transmembrane region" description="Helical" evidence="8">
    <location>
        <begin position="195"/>
        <end position="217"/>
    </location>
</feature>
<evidence type="ECO:0000256" key="5">
    <source>
        <dbReference type="ARBA" id="ARBA00022692"/>
    </source>
</evidence>
<dbReference type="Pfam" id="PF01032">
    <property type="entry name" value="FecCD"/>
    <property type="match status" value="1"/>
</dbReference>
<evidence type="ECO:0000256" key="3">
    <source>
        <dbReference type="ARBA" id="ARBA00022448"/>
    </source>
</evidence>
<dbReference type="EMBL" id="SMZX01000001">
    <property type="protein sequence ID" value="TDL45162.1"/>
    <property type="molecule type" value="Genomic_DNA"/>
</dbReference>
<dbReference type="GO" id="GO:0033214">
    <property type="term" value="P:siderophore-iron import into cell"/>
    <property type="evidence" value="ECO:0007669"/>
    <property type="project" value="TreeGrafter"/>
</dbReference>
<dbReference type="RefSeq" id="WP_133398419.1">
    <property type="nucleotide sequence ID" value="NZ_SMZX01000001.1"/>
</dbReference>
<evidence type="ECO:0000256" key="8">
    <source>
        <dbReference type="SAM" id="Phobius"/>
    </source>
</evidence>
<dbReference type="SUPFAM" id="SSF81345">
    <property type="entry name" value="ABC transporter involved in vitamin B12 uptake, BtuC"/>
    <property type="match status" value="1"/>
</dbReference>
<dbReference type="InterPro" id="IPR037294">
    <property type="entry name" value="ABC_BtuC-like"/>
</dbReference>
<reference evidence="9 10" key="1">
    <citation type="submission" date="2019-03" db="EMBL/GenBank/DDBJ databases">
        <title>Genome Sequencing and Assembly of Various Microbes Isolated from Partially Reclaimed Soil and Acid Mine Drainage (AMD) Site.</title>
        <authorList>
            <person name="Steinbock B."/>
            <person name="Bechtold R."/>
            <person name="Sevigny J.L."/>
            <person name="Thomas D."/>
            <person name="Cuthill L.R."/>
            <person name="Aveiro Johannsen E.J."/>
            <person name="Thomas K."/>
            <person name="Ghosh A."/>
        </authorList>
    </citation>
    <scope>NUCLEOTIDE SEQUENCE [LARGE SCALE GENOMIC DNA]</scope>
    <source>
        <strain evidence="9 10">F-B2</strain>
    </source>
</reference>
<dbReference type="InterPro" id="IPR000522">
    <property type="entry name" value="ABC_transptr_permease_BtuC"/>
</dbReference>
<name>A0A4R5YKV3_9MICO</name>
<organism evidence="9 10">
    <name type="scientific">Microbacterium oleivorans</name>
    <dbReference type="NCBI Taxonomy" id="273677"/>
    <lineage>
        <taxon>Bacteria</taxon>
        <taxon>Bacillati</taxon>
        <taxon>Actinomycetota</taxon>
        <taxon>Actinomycetes</taxon>
        <taxon>Micrococcales</taxon>
        <taxon>Microbacteriaceae</taxon>
        <taxon>Microbacterium</taxon>
    </lineage>
</organism>
<dbReference type="AlphaFoldDB" id="A0A4R5YKV3"/>
<dbReference type="FunFam" id="1.10.3470.10:FF:000001">
    <property type="entry name" value="Vitamin B12 ABC transporter permease BtuC"/>
    <property type="match status" value="1"/>
</dbReference>
<evidence type="ECO:0000313" key="10">
    <source>
        <dbReference type="Proteomes" id="UP000295633"/>
    </source>
</evidence>
<dbReference type="GO" id="GO:0005886">
    <property type="term" value="C:plasma membrane"/>
    <property type="evidence" value="ECO:0007669"/>
    <property type="project" value="UniProtKB-SubCell"/>
</dbReference>
<dbReference type="GO" id="GO:0022857">
    <property type="term" value="F:transmembrane transporter activity"/>
    <property type="evidence" value="ECO:0007669"/>
    <property type="project" value="InterPro"/>
</dbReference>
<evidence type="ECO:0000256" key="1">
    <source>
        <dbReference type="ARBA" id="ARBA00004651"/>
    </source>
</evidence>
<dbReference type="STRING" id="273677.BW34_00954"/>
<dbReference type="Proteomes" id="UP000295633">
    <property type="component" value="Unassembled WGS sequence"/>
</dbReference>
<feature type="transmembrane region" description="Helical" evidence="8">
    <location>
        <begin position="121"/>
        <end position="140"/>
    </location>
</feature>
<evidence type="ECO:0000256" key="6">
    <source>
        <dbReference type="ARBA" id="ARBA00022989"/>
    </source>
</evidence>
<feature type="transmembrane region" description="Helical" evidence="8">
    <location>
        <begin position="308"/>
        <end position="326"/>
    </location>
</feature>
<feature type="transmembrane region" description="Helical" evidence="8">
    <location>
        <begin position="238"/>
        <end position="265"/>
    </location>
</feature>
<keyword evidence="4" id="KW-1003">Cell membrane</keyword>
<keyword evidence="7 8" id="KW-0472">Membrane</keyword>
<evidence type="ECO:0000256" key="7">
    <source>
        <dbReference type="ARBA" id="ARBA00023136"/>
    </source>
</evidence>
<dbReference type="PANTHER" id="PTHR30472:SF1">
    <property type="entry name" value="FE(3+) DICITRATE TRANSPORT SYSTEM PERMEASE PROTEIN FECC-RELATED"/>
    <property type="match status" value="1"/>
</dbReference>
<comment type="similarity">
    <text evidence="2">Belongs to the binding-protein-dependent transport system permease family. FecCD subfamily.</text>
</comment>
<dbReference type="CDD" id="cd06550">
    <property type="entry name" value="TM_ABC_iron-siderophores_like"/>
    <property type="match status" value="1"/>
</dbReference>
<evidence type="ECO:0000256" key="4">
    <source>
        <dbReference type="ARBA" id="ARBA00022475"/>
    </source>
</evidence>
<dbReference type="PANTHER" id="PTHR30472">
    <property type="entry name" value="FERRIC ENTEROBACTIN TRANSPORT SYSTEM PERMEASE PROTEIN"/>
    <property type="match status" value="1"/>
</dbReference>
<proteinExistence type="inferred from homology"/>
<accession>A0A4R5YKV3</accession>
<gene>
    <name evidence="9" type="ORF">E2R54_01395</name>
</gene>
<comment type="subcellular location">
    <subcellularLocation>
        <location evidence="1">Cell membrane</location>
        <topology evidence="1">Multi-pass membrane protein</topology>
    </subcellularLocation>
</comment>
<protein>
    <submittedName>
        <fullName evidence="9">Fe(3+)-siderophore ABC transporter permease</fullName>
    </submittedName>
</protein>
<keyword evidence="6 8" id="KW-1133">Transmembrane helix</keyword>
<feature type="transmembrane region" description="Helical" evidence="8">
    <location>
        <begin position="147"/>
        <end position="170"/>
    </location>
</feature>
<keyword evidence="3" id="KW-0813">Transport</keyword>
<dbReference type="Gene3D" id="1.10.3470.10">
    <property type="entry name" value="ABC transporter involved in vitamin B12 uptake, BtuC"/>
    <property type="match status" value="1"/>
</dbReference>
<comment type="caution">
    <text evidence="9">The sequence shown here is derived from an EMBL/GenBank/DDBJ whole genome shotgun (WGS) entry which is preliminary data.</text>
</comment>
<feature type="transmembrane region" description="Helical" evidence="8">
    <location>
        <begin position="12"/>
        <end position="33"/>
    </location>
</feature>
<keyword evidence="5 8" id="KW-0812">Transmembrane</keyword>
<feature type="transmembrane region" description="Helical" evidence="8">
    <location>
        <begin position="94"/>
        <end position="115"/>
    </location>
</feature>
<sequence>MTAAARPGRSILGVGAVALILAVAVIASLALGANPLAPPAVIDALAGRGTSETAFVVWDLRVPRTVVGLVAGAALGAAGALMQAFTRNPLADPGLLGVGAGAAFAVALGVSLFGLSGAGEIVWPAFAGALLVTMAVYVIGASGTGGAVRLVLAGVALGAVLSGITTAITLTDPDAFDRMRGWNAGSLLGAGLEDLAAIAPFAAAGALLALVLAPGLNAMALGDDVARAQGVDVGRIRVGVIVAVTLLAGAATAIAGPISFVGLMIPHAVRWIVGPDHRAVLPMSLLAGPILVLGADVLGRVVIAPAEVPVGIVVAFVGAPLLIALARRRTARAL</sequence>
<evidence type="ECO:0000313" key="9">
    <source>
        <dbReference type="EMBL" id="TDL45162.1"/>
    </source>
</evidence>
<feature type="transmembrane region" description="Helical" evidence="8">
    <location>
        <begin position="65"/>
        <end position="82"/>
    </location>
</feature>